<accession>A0AAV2PM19</accession>
<evidence type="ECO:0008006" key="3">
    <source>
        <dbReference type="Google" id="ProtNLM"/>
    </source>
</evidence>
<gene>
    <name evidence="1" type="ORF">MNOR_LOCUS913</name>
</gene>
<sequence length="222" mass="26091">LPEYIKFLNFKIKRTSSMKFLGVILDEHLTWDLQINEVCNKLKSMFHVFYSIRNFISKDNIKTIYYTLVYSRIKYGISVYGQAGITQINRIQVLQNKLLKVLAGKKFRYSTDKLHDEFGLLKVVDITNQEILSFVFNYFMDTLPPVFQSYFVTFGAENGINTRNTNNLIRKIRRKTHFGANSIKSKGADLWNSLDTEIKLSFTTKQFRVKYKLSLFPYEIVD</sequence>
<dbReference type="Proteomes" id="UP001497623">
    <property type="component" value="Unassembled WGS sequence"/>
</dbReference>
<reference evidence="1 2" key="1">
    <citation type="submission" date="2024-05" db="EMBL/GenBank/DDBJ databases">
        <authorList>
            <person name="Wallberg A."/>
        </authorList>
    </citation>
    <scope>NUCLEOTIDE SEQUENCE [LARGE SCALE GENOMIC DNA]</scope>
</reference>
<keyword evidence="2" id="KW-1185">Reference proteome</keyword>
<feature type="non-terminal residue" evidence="1">
    <location>
        <position position="1"/>
    </location>
</feature>
<dbReference type="EMBL" id="CAXKWB010000219">
    <property type="protein sequence ID" value="CAL4059870.1"/>
    <property type="molecule type" value="Genomic_DNA"/>
</dbReference>
<protein>
    <recommendedName>
        <fullName evidence="3">Reverse transcriptase</fullName>
    </recommendedName>
</protein>
<proteinExistence type="predicted"/>
<evidence type="ECO:0000313" key="1">
    <source>
        <dbReference type="EMBL" id="CAL4059870.1"/>
    </source>
</evidence>
<name>A0AAV2PM19_MEGNR</name>
<evidence type="ECO:0000313" key="2">
    <source>
        <dbReference type="Proteomes" id="UP001497623"/>
    </source>
</evidence>
<comment type="caution">
    <text evidence="1">The sequence shown here is derived from an EMBL/GenBank/DDBJ whole genome shotgun (WGS) entry which is preliminary data.</text>
</comment>
<organism evidence="1 2">
    <name type="scientific">Meganyctiphanes norvegica</name>
    <name type="common">Northern krill</name>
    <name type="synonym">Thysanopoda norvegica</name>
    <dbReference type="NCBI Taxonomy" id="48144"/>
    <lineage>
        <taxon>Eukaryota</taxon>
        <taxon>Metazoa</taxon>
        <taxon>Ecdysozoa</taxon>
        <taxon>Arthropoda</taxon>
        <taxon>Crustacea</taxon>
        <taxon>Multicrustacea</taxon>
        <taxon>Malacostraca</taxon>
        <taxon>Eumalacostraca</taxon>
        <taxon>Eucarida</taxon>
        <taxon>Euphausiacea</taxon>
        <taxon>Euphausiidae</taxon>
        <taxon>Meganyctiphanes</taxon>
    </lineage>
</organism>
<dbReference type="AlphaFoldDB" id="A0AAV2PM19"/>